<protein>
    <recommendedName>
        <fullName evidence="2">Leucine-binding protein domain-containing protein</fullName>
    </recommendedName>
</protein>
<accession>A0A7C5LBF6</accession>
<dbReference type="PANTHER" id="PTHR30483:SF37">
    <property type="entry name" value="ABC TRANSPORTER SUBSTRATE-BINDING PROTEIN"/>
    <property type="match status" value="1"/>
</dbReference>
<reference evidence="3" key="1">
    <citation type="journal article" date="2020" name="mSystems">
        <title>Genome- and Community-Level Interaction Insights into Carbon Utilization and Element Cycling Functions of Hydrothermarchaeota in Hydrothermal Sediment.</title>
        <authorList>
            <person name="Zhou Z."/>
            <person name="Liu Y."/>
            <person name="Xu W."/>
            <person name="Pan J."/>
            <person name="Luo Z.H."/>
            <person name="Li M."/>
        </authorList>
    </citation>
    <scope>NUCLEOTIDE SEQUENCE [LARGE SCALE GENOMIC DNA]</scope>
    <source>
        <strain evidence="3">SpSt-1056</strain>
    </source>
</reference>
<dbReference type="InterPro" id="IPR051010">
    <property type="entry name" value="BCAA_transport"/>
</dbReference>
<name>A0A7C5LBF6_CALS0</name>
<dbReference type="SUPFAM" id="SSF53822">
    <property type="entry name" value="Periplasmic binding protein-like I"/>
    <property type="match status" value="1"/>
</dbReference>
<organism evidence="3">
    <name type="scientific">Caldiarchaeum subterraneum</name>
    <dbReference type="NCBI Taxonomy" id="311458"/>
    <lineage>
        <taxon>Archaea</taxon>
        <taxon>Nitrososphaerota</taxon>
        <taxon>Candidatus Caldarchaeales</taxon>
        <taxon>Candidatus Caldarchaeaceae</taxon>
        <taxon>Candidatus Caldarchaeum</taxon>
    </lineage>
</organism>
<comment type="caution">
    <text evidence="3">The sequence shown here is derived from an EMBL/GenBank/DDBJ whole genome shotgun (WGS) entry which is preliminary data.</text>
</comment>
<gene>
    <name evidence="3" type="ORF">ENM11_02445</name>
</gene>
<sequence length="439" mass="48804">MRFRRDVLKLALVGALAFAAGRFTQNTLPQNTSNTATTAKTEPTQPVKLGLQTILTGPGVVIGAPLLKGAQLAVKTINEAGGLLNRKIETVVREESGIDQTLKEFRRMALVENVDYYVGAIESVNTVVLGPEAESLGLLAIFVDGGTESLFIEKVPRPRAIFRTSNIDTVDAYVTVSAIKHWFRNVERIAAVYPDDVYGQLTSEVVEKAVKKLLPSAEVVYTGWPPPFTTDYSIHITSLLGKKPDILIAALWGGDFITFYKQAYSYNLFKDVKLVSTYGFSAPPHYYGWDLPEGSIMGAHANYYFLYPPWGSRKLNKDFNEAYFKMWNEYPGTHAELAYLSTFAIALGVMKSFQETGEHPDTTQVSRSIEGLGFEAPGGYVHYRSEDHQAVRNPPIGRSKRLDGWKFPVWDPSDVLALPKERVVPPPGVRMVKWIEESS</sequence>
<dbReference type="InterPro" id="IPR028082">
    <property type="entry name" value="Peripla_BP_I"/>
</dbReference>
<keyword evidence="1" id="KW-0732">Signal</keyword>
<evidence type="ECO:0000256" key="1">
    <source>
        <dbReference type="ARBA" id="ARBA00022729"/>
    </source>
</evidence>
<evidence type="ECO:0000259" key="2">
    <source>
        <dbReference type="Pfam" id="PF13458"/>
    </source>
</evidence>
<dbReference type="CDD" id="cd06330">
    <property type="entry name" value="PBP1_As_SBP-like"/>
    <property type="match status" value="1"/>
</dbReference>
<dbReference type="AlphaFoldDB" id="A0A7C5LBF6"/>
<dbReference type="EMBL" id="DRWN01000022">
    <property type="protein sequence ID" value="HHK68000.1"/>
    <property type="molecule type" value="Genomic_DNA"/>
</dbReference>
<dbReference type="Gene3D" id="3.40.50.2300">
    <property type="match status" value="2"/>
</dbReference>
<dbReference type="Pfam" id="PF13458">
    <property type="entry name" value="Peripla_BP_6"/>
    <property type="match status" value="1"/>
</dbReference>
<feature type="domain" description="Leucine-binding protein" evidence="2">
    <location>
        <begin position="46"/>
        <end position="395"/>
    </location>
</feature>
<dbReference type="PANTHER" id="PTHR30483">
    <property type="entry name" value="LEUCINE-SPECIFIC-BINDING PROTEIN"/>
    <property type="match status" value="1"/>
</dbReference>
<proteinExistence type="predicted"/>
<evidence type="ECO:0000313" key="3">
    <source>
        <dbReference type="EMBL" id="HHK68000.1"/>
    </source>
</evidence>
<dbReference type="InterPro" id="IPR028081">
    <property type="entry name" value="Leu-bd"/>
</dbReference>